<evidence type="ECO:0000256" key="1">
    <source>
        <dbReference type="ARBA" id="ARBA00007261"/>
    </source>
</evidence>
<dbReference type="InterPro" id="IPR007863">
    <property type="entry name" value="Peptidase_M16_C"/>
</dbReference>
<evidence type="ECO:0000259" key="4">
    <source>
        <dbReference type="Pfam" id="PF05193"/>
    </source>
</evidence>
<dbReference type="SUPFAM" id="SSF63411">
    <property type="entry name" value="LuxS/MPP-like metallohydrolase"/>
    <property type="match status" value="2"/>
</dbReference>
<reference evidence="5" key="1">
    <citation type="submission" date="2023-10" db="EMBL/GenBank/DDBJ databases">
        <title>Whole Genome based description of the genera Actinobaculum and Actinotignum reveals a complex phylogenetic relationship within the species included in the genus Actinotignum.</title>
        <authorList>
            <person name="Jensen C.S."/>
            <person name="Dargis R."/>
            <person name="Kemp M."/>
            <person name="Christensen J.J."/>
        </authorList>
    </citation>
    <scope>NUCLEOTIDE SEQUENCE</scope>
    <source>
        <strain evidence="5">SLA_B511</strain>
    </source>
</reference>
<dbReference type="PROSITE" id="PS00143">
    <property type="entry name" value="INSULINASE"/>
    <property type="match status" value="1"/>
</dbReference>
<gene>
    <name evidence="5" type="ORF">R6G80_04455</name>
</gene>
<dbReference type="Pfam" id="PF05193">
    <property type="entry name" value="Peptidase_M16_C"/>
    <property type="match status" value="1"/>
</dbReference>
<accession>A0AAW9HX36</accession>
<evidence type="ECO:0000313" key="6">
    <source>
        <dbReference type="Proteomes" id="UP001281731"/>
    </source>
</evidence>
<protein>
    <submittedName>
        <fullName evidence="5">Pitrilysin family protein</fullName>
    </submittedName>
</protein>
<organism evidence="5 6">
    <name type="scientific">Actinotignum urinale</name>
    <dbReference type="NCBI Taxonomy" id="190146"/>
    <lineage>
        <taxon>Bacteria</taxon>
        <taxon>Bacillati</taxon>
        <taxon>Actinomycetota</taxon>
        <taxon>Actinomycetes</taxon>
        <taxon>Actinomycetales</taxon>
        <taxon>Actinomycetaceae</taxon>
        <taxon>Actinotignum</taxon>
    </lineage>
</organism>
<dbReference type="InterPro" id="IPR011765">
    <property type="entry name" value="Pept_M16_N"/>
</dbReference>
<dbReference type="Proteomes" id="UP001281731">
    <property type="component" value="Unassembled WGS sequence"/>
</dbReference>
<dbReference type="RefSeq" id="WP_320756489.1">
    <property type="nucleotide sequence ID" value="NZ_JAWNGC010000004.1"/>
</dbReference>
<dbReference type="GO" id="GO:0046872">
    <property type="term" value="F:metal ion binding"/>
    <property type="evidence" value="ECO:0007669"/>
    <property type="project" value="InterPro"/>
</dbReference>
<dbReference type="InterPro" id="IPR001431">
    <property type="entry name" value="Pept_M16_Zn_BS"/>
</dbReference>
<dbReference type="Pfam" id="PF00675">
    <property type="entry name" value="Peptidase_M16"/>
    <property type="match status" value="1"/>
</dbReference>
<evidence type="ECO:0000259" key="3">
    <source>
        <dbReference type="Pfam" id="PF00675"/>
    </source>
</evidence>
<dbReference type="AlphaFoldDB" id="A0AAW9HX36"/>
<dbReference type="PANTHER" id="PTHR11851:SF49">
    <property type="entry name" value="MITOCHONDRIAL-PROCESSING PEPTIDASE SUBUNIT ALPHA"/>
    <property type="match status" value="1"/>
</dbReference>
<dbReference type="GO" id="GO:0006508">
    <property type="term" value="P:proteolysis"/>
    <property type="evidence" value="ECO:0007669"/>
    <property type="project" value="InterPro"/>
</dbReference>
<comment type="caution">
    <text evidence="5">The sequence shown here is derived from an EMBL/GenBank/DDBJ whole genome shotgun (WGS) entry which is preliminary data.</text>
</comment>
<name>A0AAW9HX36_9ACTO</name>
<dbReference type="GO" id="GO:0004222">
    <property type="term" value="F:metalloendopeptidase activity"/>
    <property type="evidence" value="ECO:0007669"/>
    <property type="project" value="InterPro"/>
</dbReference>
<dbReference type="PANTHER" id="PTHR11851">
    <property type="entry name" value="METALLOPROTEASE"/>
    <property type="match status" value="1"/>
</dbReference>
<dbReference type="Gene3D" id="3.30.830.10">
    <property type="entry name" value="Metalloenzyme, LuxS/M16 peptidase-like"/>
    <property type="match status" value="2"/>
</dbReference>
<feature type="domain" description="Peptidase M16 N-terminal" evidence="3">
    <location>
        <begin position="36"/>
        <end position="183"/>
    </location>
</feature>
<proteinExistence type="inferred from homology"/>
<dbReference type="EMBL" id="JAWNGC010000004">
    <property type="protein sequence ID" value="MDY5154975.1"/>
    <property type="molecule type" value="Genomic_DNA"/>
</dbReference>
<dbReference type="InterPro" id="IPR011249">
    <property type="entry name" value="Metalloenz_LuxS/M16"/>
</dbReference>
<feature type="domain" description="Peptidase M16 C-terminal" evidence="4">
    <location>
        <begin position="191"/>
        <end position="367"/>
    </location>
</feature>
<dbReference type="InterPro" id="IPR050361">
    <property type="entry name" value="MPP/UQCRC_Complex"/>
</dbReference>
<evidence type="ECO:0000256" key="2">
    <source>
        <dbReference type="RuleBase" id="RU004447"/>
    </source>
</evidence>
<evidence type="ECO:0000313" key="5">
    <source>
        <dbReference type="EMBL" id="MDY5154975.1"/>
    </source>
</evidence>
<comment type="similarity">
    <text evidence="1 2">Belongs to the peptidase M16 family.</text>
</comment>
<sequence>MTFYNEIDLPLVAGHNIRIDDNGSIFERSVIDGGVRVLSQHLPHMRSTYVSFWVGAGSRDEHTGTEGSTHFLEHLLFKGTERRTSLDISQETDHLGGEFNAATSKQYTCYYGHTFEDELPQAIDLLADMVTSASLHTEDFAMERGVILEELAMYADDASQVAMEALPQLVYGDHPLARPVGGTRETVNALEHASLLNHYRAVYHPEELVVTAVGAVNHEQLCELVAKELRRGGWELNANKAPRTRRIATDFIYTQGDNIAIKKEVEQASVMVGIPGVSLYDTRRPAMFALSTILGSGQSSRLFQEIREKRGLAYSAYAFPSIFREGGMLGMAAGCSPDNAQTVRDLMIDELRKLARDGVTDTEVESAFRRIRADIVFDGERIGSMMNRLGTSEIIRGTLISFDEHVRQAREVSAEDIVELARDMVERPVSSVIVGPARG</sequence>